<dbReference type="Gene3D" id="3.30.50.10">
    <property type="entry name" value="Erythroid Transcription Factor GATA-1, subunit A"/>
    <property type="match status" value="1"/>
</dbReference>
<dbReference type="CDD" id="cd06916">
    <property type="entry name" value="NR_DBD_like"/>
    <property type="match status" value="1"/>
</dbReference>
<keyword evidence="16" id="KW-1185">Reference proteome</keyword>
<keyword evidence="6" id="KW-0805">Transcription regulation</keyword>
<feature type="compositionally biased region" description="Low complexity" evidence="12">
    <location>
        <begin position="38"/>
        <end position="71"/>
    </location>
</feature>
<comment type="caution">
    <text evidence="15">The sequence shown here is derived from an EMBL/GenBank/DDBJ whole genome shotgun (WGS) entry which is preliminary data.</text>
</comment>
<dbReference type="GO" id="GO:0008270">
    <property type="term" value="F:zinc ion binding"/>
    <property type="evidence" value="ECO:0007669"/>
    <property type="project" value="UniProtKB-KW"/>
</dbReference>
<evidence type="ECO:0000256" key="6">
    <source>
        <dbReference type="ARBA" id="ARBA00023015"/>
    </source>
</evidence>
<dbReference type="Pfam" id="PF00105">
    <property type="entry name" value="zf-C4"/>
    <property type="match status" value="1"/>
</dbReference>
<feature type="compositionally biased region" description="Low complexity" evidence="12">
    <location>
        <begin position="232"/>
        <end position="258"/>
    </location>
</feature>
<dbReference type="InterPro" id="IPR000536">
    <property type="entry name" value="Nucl_hrmn_rcpt_lig-bd"/>
</dbReference>
<accession>A0A813S569</accession>
<keyword evidence="9" id="KW-0675">Receptor</keyword>
<dbReference type="PROSITE" id="PS51843">
    <property type="entry name" value="NR_LBD"/>
    <property type="match status" value="1"/>
</dbReference>
<dbReference type="InterPro" id="IPR035500">
    <property type="entry name" value="NHR-like_dom_sf"/>
</dbReference>
<dbReference type="FunFam" id="3.30.50.10:FF:000030">
    <property type="entry name" value="Nuclear Hormone Receptor family"/>
    <property type="match status" value="1"/>
</dbReference>
<feature type="region of interest" description="Disordered" evidence="12">
    <location>
        <begin position="36"/>
        <end position="76"/>
    </location>
</feature>
<dbReference type="SUPFAM" id="SSF57716">
    <property type="entry name" value="Glucocorticoid receptor-like (DNA-binding domain)"/>
    <property type="match status" value="1"/>
</dbReference>
<dbReference type="AlphaFoldDB" id="A0A813S569"/>
<evidence type="ECO:0000256" key="10">
    <source>
        <dbReference type="ARBA" id="ARBA00023242"/>
    </source>
</evidence>
<dbReference type="InterPro" id="IPR001628">
    <property type="entry name" value="Znf_hrmn_rcpt"/>
</dbReference>
<evidence type="ECO:0000259" key="14">
    <source>
        <dbReference type="PROSITE" id="PS51843"/>
    </source>
</evidence>
<protein>
    <recommendedName>
        <fullName evidence="17">Nuclear receptor</fullName>
    </recommendedName>
</protein>
<dbReference type="InterPro" id="IPR013088">
    <property type="entry name" value="Znf_NHR/GATA"/>
</dbReference>
<dbReference type="SMART" id="SM00399">
    <property type="entry name" value="ZnF_C4"/>
    <property type="match status" value="1"/>
</dbReference>
<evidence type="ECO:0000256" key="4">
    <source>
        <dbReference type="ARBA" id="ARBA00022771"/>
    </source>
</evidence>
<keyword evidence="3" id="KW-0479">Metal-binding</keyword>
<evidence type="ECO:0000256" key="1">
    <source>
        <dbReference type="ARBA" id="ARBA00004123"/>
    </source>
</evidence>
<evidence type="ECO:0000256" key="3">
    <source>
        <dbReference type="ARBA" id="ARBA00022723"/>
    </source>
</evidence>
<dbReference type="PROSITE" id="PS00031">
    <property type="entry name" value="NUCLEAR_REC_DBD_1"/>
    <property type="match status" value="1"/>
</dbReference>
<evidence type="ECO:0000256" key="11">
    <source>
        <dbReference type="SAM" id="Coils"/>
    </source>
</evidence>
<evidence type="ECO:0000256" key="9">
    <source>
        <dbReference type="ARBA" id="ARBA00023170"/>
    </source>
</evidence>
<keyword evidence="7" id="KW-0238">DNA-binding</keyword>
<dbReference type="GO" id="GO:0005634">
    <property type="term" value="C:nucleus"/>
    <property type="evidence" value="ECO:0007669"/>
    <property type="project" value="UniProtKB-SubCell"/>
</dbReference>
<dbReference type="PANTHER" id="PTHR45805:SF2">
    <property type="entry name" value="NUCLEAR HORMONE RECEPTOR HR3-RELATED"/>
    <property type="match status" value="1"/>
</dbReference>
<keyword evidence="8" id="KW-0804">Transcription</keyword>
<dbReference type="Proteomes" id="UP000663879">
    <property type="component" value="Unassembled WGS sequence"/>
</dbReference>
<name>A0A813S569_9BILA</name>
<comment type="similarity">
    <text evidence="2">Belongs to the nuclear hormone receptor family.</text>
</comment>
<keyword evidence="5" id="KW-0862">Zinc</keyword>
<evidence type="ECO:0000256" key="5">
    <source>
        <dbReference type="ARBA" id="ARBA00022833"/>
    </source>
</evidence>
<evidence type="ECO:0000256" key="8">
    <source>
        <dbReference type="ARBA" id="ARBA00023163"/>
    </source>
</evidence>
<evidence type="ECO:0000313" key="15">
    <source>
        <dbReference type="EMBL" id="CAF0790269.1"/>
    </source>
</evidence>
<dbReference type="SUPFAM" id="SSF48508">
    <property type="entry name" value="Nuclear receptor ligand-binding domain"/>
    <property type="match status" value="1"/>
</dbReference>
<feature type="compositionally biased region" description="Polar residues" evidence="12">
    <location>
        <begin position="259"/>
        <end position="281"/>
    </location>
</feature>
<dbReference type="GO" id="GO:0004879">
    <property type="term" value="F:nuclear receptor activity"/>
    <property type="evidence" value="ECO:0007669"/>
    <property type="project" value="TreeGrafter"/>
</dbReference>
<dbReference type="PROSITE" id="PS51030">
    <property type="entry name" value="NUCLEAR_REC_DBD_2"/>
    <property type="match status" value="1"/>
</dbReference>
<evidence type="ECO:0000259" key="13">
    <source>
        <dbReference type="PROSITE" id="PS51030"/>
    </source>
</evidence>
<evidence type="ECO:0000313" key="16">
    <source>
        <dbReference type="Proteomes" id="UP000663879"/>
    </source>
</evidence>
<feature type="domain" description="NR LBD" evidence="14">
    <location>
        <begin position="413"/>
        <end position="613"/>
    </location>
</feature>
<dbReference type="PRINTS" id="PR00047">
    <property type="entry name" value="STROIDFINGER"/>
</dbReference>
<gene>
    <name evidence="15" type="ORF">OXX778_LOCUS5931</name>
</gene>
<feature type="region of interest" description="Disordered" evidence="12">
    <location>
        <begin position="232"/>
        <end position="281"/>
    </location>
</feature>
<dbReference type="PANTHER" id="PTHR45805">
    <property type="entry name" value="NUCLEAR HORMONE RECEPTOR HR3-RELATED"/>
    <property type="match status" value="1"/>
</dbReference>
<comment type="subcellular location">
    <subcellularLocation>
        <location evidence="1">Nucleus</location>
    </subcellularLocation>
</comment>
<dbReference type="OrthoDB" id="5771769at2759"/>
<evidence type="ECO:0000256" key="12">
    <source>
        <dbReference type="SAM" id="MobiDB-lite"/>
    </source>
</evidence>
<dbReference type="GO" id="GO:0000978">
    <property type="term" value="F:RNA polymerase II cis-regulatory region sequence-specific DNA binding"/>
    <property type="evidence" value="ECO:0007669"/>
    <property type="project" value="TreeGrafter"/>
</dbReference>
<sequence>MEMFNEFERQLRDATGSLAEDGNALSKEVILFKPNTLNNGPNSFPNTPTNPSSNNNQFPSQNSNSSSGSNPGDLSLQNRLRKKSTFPFGKCKVCNDKATGVHYGISTCEGCKGFFKRSILRNEYYKCFFGNNCVLNPKNRNRCKACRFKKCIQAGMSFSGIKMGRIPKAEKMKAIESLKQTGDEIEEDFDDLEDEEDENGTSSYNKRYAMRKELENNLAFLTNNILNQNTNSNNNLAISNPNSNLTTNSNKTKTTSPSDNLETSQDNTSFCNSDNEDSNSNYQEIYTRKNRSKSNERINSDTFNPNRIRLEKYEDYMTKFLDVLEIPEDLTDLNADSLSIVSTQSNSLAKTSDLFMKNLLDLHKPLRKANILPRTNYSSMFTTSFNQNDLSYHIISSLINDKIYQLYNTHSEPTLMVYEKAKRLIAKGNMSILGNNSPDLTLDQVWSSLVQSIPEFVKSVILYFKEVPGLNEINESDFANILNNKLFDFFIIMNSILFIKGESFLHLPNNIHYTRYWMQKIKGKYTTDMLFDFVQELNDLNLTNKEKALFIVLVFTMPDLDVEDHENLQDLNEYYTRSILYEFDLNKRDTYFLARFRRVLTKLKENRILQKTE</sequence>
<evidence type="ECO:0000256" key="2">
    <source>
        <dbReference type="ARBA" id="ARBA00005993"/>
    </source>
</evidence>
<organism evidence="15 16">
    <name type="scientific">Brachionus calyciflorus</name>
    <dbReference type="NCBI Taxonomy" id="104777"/>
    <lineage>
        <taxon>Eukaryota</taxon>
        <taxon>Metazoa</taxon>
        <taxon>Spiralia</taxon>
        <taxon>Gnathifera</taxon>
        <taxon>Rotifera</taxon>
        <taxon>Eurotatoria</taxon>
        <taxon>Monogononta</taxon>
        <taxon>Pseudotrocha</taxon>
        <taxon>Ploima</taxon>
        <taxon>Brachionidae</taxon>
        <taxon>Brachionus</taxon>
    </lineage>
</organism>
<evidence type="ECO:0000256" key="7">
    <source>
        <dbReference type="ARBA" id="ARBA00023125"/>
    </source>
</evidence>
<feature type="coiled-coil region" evidence="11">
    <location>
        <begin position="175"/>
        <end position="231"/>
    </location>
</feature>
<dbReference type="EMBL" id="CAJNOC010000674">
    <property type="protein sequence ID" value="CAF0790269.1"/>
    <property type="molecule type" value="Genomic_DNA"/>
</dbReference>
<dbReference type="Gene3D" id="1.10.565.10">
    <property type="entry name" value="Retinoid X Receptor"/>
    <property type="match status" value="1"/>
</dbReference>
<keyword evidence="11" id="KW-0175">Coiled coil</keyword>
<reference evidence="15" key="1">
    <citation type="submission" date="2021-02" db="EMBL/GenBank/DDBJ databases">
        <authorList>
            <person name="Nowell W R."/>
        </authorList>
    </citation>
    <scope>NUCLEOTIDE SEQUENCE</scope>
    <source>
        <strain evidence="15">Ploen Becks lab</strain>
    </source>
</reference>
<keyword evidence="10" id="KW-0539">Nucleus</keyword>
<evidence type="ECO:0008006" key="17">
    <source>
        <dbReference type="Google" id="ProtNLM"/>
    </source>
</evidence>
<feature type="domain" description="Nuclear receptor" evidence="13">
    <location>
        <begin position="88"/>
        <end position="163"/>
    </location>
</feature>
<proteinExistence type="inferred from homology"/>
<keyword evidence="4" id="KW-0863">Zinc-finger</keyword>